<comment type="pathway">
    <text evidence="2 6">Metabolic intermediate biosynthesis; 5-phospho-alpha-D-ribose 1-diphosphate biosynthesis; 5-phospho-alpha-D-ribose 1-diphosphate from D-ribose 5-phosphate (route II): step 3/3.</text>
</comment>
<evidence type="ECO:0000313" key="8">
    <source>
        <dbReference type="EMBL" id="QDO99714.1"/>
    </source>
</evidence>
<keyword evidence="3 6" id="KW-0808">Transferase</keyword>
<dbReference type="HAMAP" id="MF_00836">
    <property type="entry name" value="PhnN"/>
    <property type="match status" value="1"/>
</dbReference>
<dbReference type="GO" id="GO:0005524">
    <property type="term" value="F:ATP binding"/>
    <property type="evidence" value="ECO:0007669"/>
    <property type="project" value="UniProtKB-KW"/>
</dbReference>
<dbReference type="UniPathway" id="UPA00087">
    <property type="reaction ID" value="UER00175"/>
</dbReference>
<evidence type="ECO:0000313" key="9">
    <source>
        <dbReference type="Proteomes" id="UP000317496"/>
    </source>
</evidence>
<dbReference type="PANTHER" id="PTHR23117:SF8">
    <property type="entry name" value="RIBOSE 1,5-BISPHOSPHATE PHOSPHOKINASE PHNN"/>
    <property type="match status" value="1"/>
</dbReference>
<keyword evidence="5 6" id="KW-0067">ATP-binding</keyword>
<dbReference type="PROSITE" id="PS50052">
    <property type="entry name" value="GUANYLATE_KINASE_2"/>
    <property type="match status" value="1"/>
</dbReference>
<comment type="function">
    <text evidence="6">Catalyzes the phosphorylation of ribose 1,5-bisphosphate to 5-phospho-D-ribosyl alpha-1-diphosphate (PRPP).</text>
</comment>
<evidence type="ECO:0000256" key="5">
    <source>
        <dbReference type="ARBA" id="ARBA00022840"/>
    </source>
</evidence>
<comment type="similarity">
    <text evidence="6">Belongs to the ribose 1,5-bisphosphokinase family.</text>
</comment>
<protein>
    <recommendedName>
        <fullName evidence="6">Ribose 1,5-bisphosphate phosphokinase PhnN</fullName>
        <ecNumber evidence="6">2.7.4.23</ecNumber>
    </recommendedName>
    <alternativeName>
        <fullName evidence="6">Ribose 1,5-bisphosphokinase</fullName>
    </alternativeName>
</protein>
<dbReference type="OrthoDB" id="341217at2"/>
<evidence type="ECO:0000256" key="1">
    <source>
        <dbReference type="ARBA" id="ARBA00000373"/>
    </source>
</evidence>
<dbReference type="GO" id="GO:0006015">
    <property type="term" value="P:5-phosphoribose 1-diphosphate biosynthetic process"/>
    <property type="evidence" value="ECO:0007669"/>
    <property type="project" value="UniProtKB-UniRule"/>
</dbReference>
<keyword evidence="8" id="KW-0418">Kinase</keyword>
<accession>A0A516H7F5</accession>
<evidence type="ECO:0000256" key="6">
    <source>
        <dbReference type="HAMAP-Rule" id="MF_00836"/>
    </source>
</evidence>
<sequence length="183" mass="19354">MPKGRLVLVTGPSGVGKDSLLDGARVALAGRSDIVFPRRVITRAAGLGGEEYQAVSEAEFAAMVARGAFALFWTAHGLHYGIPASIESDLAAGRQVVVNVSRGVIEEARAKYPGLLVLAINASPDMLRRRLQARGRESAVEIEERLQRAAAFRLDGDDVAALNNDGPLAEGVAALSLLLQKRG</sequence>
<dbReference type="InterPro" id="IPR012699">
    <property type="entry name" value="PhnN"/>
</dbReference>
<comment type="catalytic activity">
    <reaction evidence="1 6">
        <text>alpha-D-ribose 1,5-bisphosphate + ATP = 5-phospho-alpha-D-ribose 1-diphosphate + ADP</text>
        <dbReference type="Rhea" id="RHEA:20109"/>
        <dbReference type="ChEBI" id="CHEBI:30616"/>
        <dbReference type="ChEBI" id="CHEBI:58017"/>
        <dbReference type="ChEBI" id="CHEBI:68688"/>
        <dbReference type="ChEBI" id="CHEBI:456216"/>
        <dbReference type="EC" id="2.7.4.23"/>
    </reaction>
</comment>
<evidence type="ECO:0000256" key="2">
    <source>
        <dbReference type="ARBA" id="ARBA00005069"/>
    </source>
</evidence>
<organism evidence="8 9">
    <name type="scientific">Ferrovibrio terrae</name>
    <dbReference type="NCBI Taxonomy" id="2594003"/>
    <lineage>
        <taxon>Bacteria</taxon>
        <taxon>Pseudomonadati</taxon>
        <taxon>Pseudomonadota</taxon>
        <taxon>Alphaproteobacteria</taxon>
        <taxon>Rhodospirillales</taxon>
        <taxon>Rhodospirillaceae</taxon>
        <taxon>Ferrovibrio</taxon>
    </lineage>
</organism>
<keyword evidence="9" id="KW-1185">Reference proteome</keyword>
<keyword evidence="4 6" id="KW-0547">Nucleotide-binding</keyword>
<evidence type="ECO:0000259" key="7">
    <source>
        <dbReference type="PROSITE" id="PS50052"/>
    </source>
</evidence>
<proteinExistence type="inferred from homology"/>
<dbReference type="InterPro" id="IPR027417">
    <property type="entry name" value="P-loop_NTPase"/>
</dbReference>
<dbReference type="KEGG" id="fer:FNB15_09585"/>
<gene>
    <name evidence="6 8" type="primary">phnN</name>
    <name evidence="8" type="ORF">FNB15_09585</name>
</gene>
<dbReference type="PANTHER" id="PTHR23117">
    <property type="entry name" value="GUANYLATE KINASE-RELATED"/>
    <property type="match status" value="1"/>
</dbReference>
<feature type="binding site" evidence="6">
    <location>
        <begin position="11"/>
        <end position="18"/>
    </location>
    <ligand>
        <name>ATP</name>
        <dbReference type="ChEBI" id="CHEBI:30616"/>
    </ligand>
</feature>
<reference evidence="8 9" key="1">
    <citation type="submission" date="2019-07" db="EMBL/GenBank/DDBJ databases">
        <title>Genome sequencing for Ferrovibrio sp. K5.</title>
        <authorList>
            <person name="Park S.-J."/>
        </authorList>
    </citation>
    <scope>NUCLEOTIDE SEQUENCE [LARGE SCALE GENOMIC DNA]</scope>
    <source>
        <strain evidence="8 9">K5</strain>
    </source>
</reference>
<dbReference type="GO" id="GO:0033863">
    <property type="term" value="F:ribose 1,5-bisphosphate phosphokinase activity"/>
    <property type="evidence" value="ECO:0007669"/>
    <property type="project" value="UniProtKB-UniRule"/>
</dbReference>
<dbReference type="GO" id="GO:0019634">
    <property type="term" value="P:organic phosphonate metabolic process"/>
    <property type="evidence" value="ECO:0007669"/>
    <property type="project" value="UniProtKB-UniRule"/>
</dbReference>
<dbReference type="NCBIfam" id="TIGR02322">
    <property type="entry name" value="phosphon_PhnN"/>
    <property type="match status" value="1"/>
</dbReference>
<dbReference type="GO" id="GO:0005829">
    <property type="term" value="C:cytosol"/>
    <property type="evidence" value="ECO:0007669"/>
    <property type="project" value="TreeGrafter"/>
</dbReference>
<dbReference type="InterPro" id="IPR008144">
    <property type="entry name" value="Guanylate_kin-like_dom"/>
</dbReference>
<name>A0A516H7F5_9PROT</name>
<dbReference type="Gene3D" id="3.40.50.300">
    <property type="entry name" value="P-loop containing nucleotide triphosphate hydrolases"/>
    <property type="match status" value="1"/>
</dbReference>
<dbReference type="EC" id="2.7.4.23" evidence="6"/>
<dbReference type="SUPFAM" id="SSF52540">
    <property type="entry name" value="P-loop containing nucleoside triphosphate hydrolases"/>
    <property type="match status" value="1"/>
</dbReference>
<evidence type="ECO:0000256" key="3">
    <source>
        <dbReference type="ARBA" id="ARBA00022679"/>
    </source>
</evidence>
<dbReference type="Proteomes" id="UP000317496">
    <property type="component" value="Chromosome"/>
</dbReference>
<dbReference type="EMBL" id="CP041636">
    <property type="protein sequence ID" value="QDO99714.1"/>
    <property type="molecule type" value="Genomic_DNA"/>
</dbReference>
<feature type="domain" description="Guanylate kinase-like" evidence="7">
    <location>
        <begin position="4"/>
        <end position="180"/>
    </location>
</feature>
<dbReference type="AlphaFoldDB" id="A0A516H7F5"/>
<evidence type="ECO:0000256" key="4">
    <source>
        <dbReference type="ARBA" id="ARBA00022741"/>
    </source>
</evidence>
<dbReference type="InterPro" id="IPR008145">
    <property type="entry name" value="GK/Ca_channel_bsu"/>
</dbReference>
<dbReference type="Pfam" id="PF00625">
    <property type="entry name" value="Guanylate_kin"/>
    <property type="match status" value="1"/>
</dbReference>
<dbReference type="SMART" id="SM00072">
    <property type="entry name" value="GuKc"/>
    <property type="match status" value="1"/>
</dbReference>